<feature type="compositionally biased region" description="Low complexity" evidence="1">
    <location>
        <begin position="61"/>
        <end position="81"/>
    </location>
</feature>
<sequence length="113" mass="12268">MRTLLLAVLFGFIMMVTVVDAGAVKEEDEQRGKGKRYLLSETILGRKGMGSDTNDHPMKDSASANTNTAASVNGNKGNNNDDTNDSYQNYSNGSGPVVNSHHYFHIRTPPIHG</sequence>
<organism evidence="3 4">
    <name type="scientific">Sphenostylis stenocarpa</name>
    <dbReference type="NCBI Taxonomy" id="92480"/>
    <lineage>
        <taxon>Eukaryota</taxon>
        <taxon>Viridiplantae</taxon>
        <taxon>Streptophyta</taxon>
        <taxon>Embryophyta</taxon>
        <taxon>Tracheophyta</taxon>
        <taxon>Spermatophyta</taxon>
        <taxon>Magnoliopsida</taxon>
        <taxon>eudicotyledons</taxon>
        <taxon>Gunneridae</taxon>
        <taxon>Pentapetalae</taxon>
        <taxon>rosids</taxon>
        <taxon>fabids</taxon>
        <taxon>Fabales</taxon>
        <taxon>Fabaceae</taxon>
        <taxon>Papilionoideae</taxon>
        <taxon>50 kb inversion clade</taxon>
        <taxon>NPAAA clade</taxon>
        <taxon>indigoferoid/millettioid clade</taxon>
        <taxon>Phaseoleae</taxon>
        <taxon>Sphenostylis</taxon>
    </lineage>
</organism>
<evidence type="ECO:0000256" key="1">
    <source>
        <dbReference type="SAM" id="MobiDB-lite"/>
    </source>
</evidence>
<feature type="region of interest" description="Disordered" evidence="1">
    <location>
        <begin position="44"/>
        <end position="113"/>
    </location>
</feature>
<reference evidence="3" key="1">
    <citation type="submission" date="2023-10" db="EMBL/GenBank/DDBJ databases">
        <authorList>
            <person name="Domelevo Entfellner J.-B."/>
        </authorList>
    </citation>
    <scope>NUCLEOTIDE SEQUENCE</scope>
</reference>
<dbReference type="AlphaFoldDB" id="A0AA86VGW1"/>
<proteinExistence type="predicted"/>
<feature type="signal peptide" evidence="2">
    <location>
        <begin position="1"/>
        <end position="21"/>
    </location>
</feature>
<evidence type="ECO:0000313" key="4">
    <source>
        <dbReference type="Proteomes" id="UP001189624"/>
    </source>
</evidence>
<gene>
    <name evidence="3" type="ORF">AYBTSS11_LOCUS19624</name>
</gene>
<feature type="chain" id="PRO_5041642607" evidence="2">
    <location>
        <begin position="22"/>
        <end position="113"/>
    </location>
</feature>
<accession>A0AA86VGW1</accession>
<dbReference type="EMBL" id="OY731403">
    <property type="protein sequence ID" value="CAJ1963156.1"/>
    <property type="molecule type" value="Genomic_DNA"/>
</dbReference>
<protein>
    <submittedName>
        <fullName evidence="3">Uncharacterized protein</fullName>
    </submittedName>
</protein>
<name>A0AA86VGW1_9FABA</name>
<dbReference type="Gramene" id="rna-AYBTSS11_LOCUS19624">
    <property type="protein sequence ID" value="CAJ1963156.1"/>
    <property type="gene ID" value="gene-AYBTSS11_LOCUS19624"/>
</dbReference>
<keyword evidence="2" id="KW-0732">Signal</keyword>
<keyword evidence="4" id="KW-1185">Reference proteome</keyword>
<evidence type="ECO:0000256" key="2">
    <source>
        <dbReference type="SAM" id="SignalP"/>
    </source>
</evidence>
<evidence type="ECO:0000313" key="3">
    <source>
        <dbReference type="EMBL" id="CAJ1963156.1"/>
    </source>
</evidence>
<dbReference type="Proteomes" id="UP001189624">
    <property type="component" value="Chromosome 6"/>
</dbReference>